<organism evidence="3 4">
    <name type="scientific">Planoprotostelium fungivorum</name>
    <dbReference type="NCBI Taxonomy" id="1890364"/>
    <lineage>
        <taxon>Eukaryota</taxon>
        <taxon>Amoebozoa</taxon>
        <taxon>Evosea</taxon>
        <taxon>Variosea</taxon>
        <taxon>Cavosteliida</taxon>
        <taxon>Cavosteliaceae</taxon>
        <taxon>Planoprotostelium</taxon>
    </lineage>
</organism>
<name>A0A2P6NQ62_9EUKA</name>
<dbReference type="Proteomes" id="UP000241769">
    <property type="component" value="Unassembled WGS sequence"/>
</dbReference>
<feature type="compositionally biased region" description="Low complexity" evidence="2">
    <location>
        <begin position="211"/>
        <end position="223"/>
    </location>
</feature>
<evidence type="ECO:0000313" key="4">
    <source>
        <dbReference type="Proteomes" id="UP000241769"/>
    </source>
</evidence>
<gene>
    <name evidence="3" type="ORF">PROFUN_03077</name>
</gene>
<evidence type="ECO:0000256" key="1">
    <source>
        <dbReference type="SAM" id="Coils"/>
    </source>
</evidence>
<keyword evidence="1" id="KW-0175">Coiled coil</keyword>
<evidence type="ECO:0000256" key="2">
    <source>
        <dbReference type="SAM" id="MobiDB-lite"/>
    </source>
</evidence>
<feature type="region of interest" description="Disordered" evidence="2">
    <location>
        <begin position="131"/>
        <end position="230"/>
    </location>
</feature>
<dbReference type="EMBL" id="MDYQ01000035">
    <property type="protein sequence ID" value="PRP86090.1"/>
    <property type="molecule type" value="Genomic_DNA"/>
</dbReference>
<dbReference type="AlphaFoldDB" id="A0A2P6NQ62"/>
<proteinExistence type="predicted"/>
<accession>A0A2P6NQ62</accession>
<reference evidence="3 4" key="1">
    <citation type="journal article" date="2018" name="Genome Biol. Evol.">
        <title>Multiple Roots of Fruiting Body Formation in Amoebozoa.</title>
        <authorList>
            <person name="Hillmann F."/>
            <person name="Forbes G."/>
            <person name="Novohradska S."/>
            <person name="Ferling I."/>
            <person name="Riege K."/>
            <person name="Groth M."/>
            <person name="Westermann M."/>
            <person name="Marz M."/>
            <person name="Spaller T."/>
            <person name="Winckler T."/>
            <person name="Schaap P."/>
            <person name="Glockner G."/>
        </authorList>
    </citation>
    <scope>NUCLEOTIDE SEQUENCE [LARGE SCALE GENOMIC DNA]</scope>
    <source>
        <strain evidence="3 4">Jena</strain>
    </source>
</reference>
<comment type="caution">
    <text evidence="3">The sequence shown here is derived from an EMBL/GenBank/DDBJ whole genome shotgun (WGS) entry which is preliminary data.</text>
</comment>
<protein>
    <submittedName>
        <fullName evidence="3">Uncharacterized protein</fullName>
    </submittedName>
</protein>
<evidence type="ECO:0000313" key="3">
    <source>
        <dbReference type="EMBL" id="PRP86090.1"/>
    </source>
</evidence>
<feature type="coiled-coil region" evidence="1">
    <location>
        <begin position="11"/>
        <end position="45"/>
    </location>
</feature>
<keyword evidence="4" id="KW-1185">Reference proteome</keyword>
<dbReference type="InParanoid" id="A0A2P6NQ62"/>
<sequence length="237" mass="27834">MMDIFEEIRLLKAEYAELSNHLCELEREEQEVDELIASAHLERQKIEEETTTLLRTAASVEVVLIEAQVEVEHLQRFLDKGTASNNKIREDLETIQMDNAKKIQQLHHEIIDPAEELKRLSRKLEEETTEAQQTLKVKEEENQKKRNEISALEEKKRELMVTHDLRVDDNTTQRQDEERRKEEVKRIEEKKGQDQPLPMTKKTEEKPQHLSSSTSNIISKPSTLPAWDLNIDDLMDF</sequence>
<feature type="compositionally biased region" description="Basic and acidic residues" evidence="2">
    <location>
        <begin position="136"/>
        <end position="193"/>
    </location>
</feature>